<evidence type="ECO:0000256" key="1">
    <source>
        <dbReference type="SAM" id="Phobius"/>
    </source>
</evidence>
<name>A0ABT7QVC1_9BACT</name>
<dbReference type="EMBL" id="JAQIBD010000001">
    <property type="protein sequence ID" value="MDM5270742.1"/>
    <property type="molecule type" value="Genomic_DNA"/>
</dbReference>
<keyword evidence="1" id="KW-0812">Transmembrane</keyword>
<dbReference type="RefSeq" id="WP_289412018.1">
    <property type="nucleotide sequence ID" value="NZ_JAQIBD010000001.1"/>
</dbReference>
<feature type="transmembrane region" description="Helical" evidence="1">
    <location>
        <begin position="73"/>
        <end position="96"/>
    </location>
</feature>
<keyword evidence="3" id="KW-1185">Reference proteome</keyword>
<accession>A0ABT7QVC1</accession>
<protein>
    <submittedName>
        <fullName evidence="2">Uncharacterized protein</fullName>
    </submittedName>
</protein>
<keyword evidence="1" id="KW-0472">Membrane</keyword>
<proteinExistence type="predicted"/>
<evidence type="ECO:0000313" key="3">
    <source>
        <dbReference type="Proteomes" id="UP001169069"/>
    </source>
</evidence>
<evidence type="ECO:0000313" key="2">
    <source>
        <dbReference type="EMBL" id="MDM5270742.1"/>
    </source>
</evidence>
<dbReference type="Proteomes" id="UP001169069">
    <property type="component" value="Unassembled WGS sequence"/>
</dbReference>
<gene>
    <name evidence="2" type="ORF">PGH07_00950</name>
</gene>
<reference evidence="2" key="1">
    <citation type="submission" date="2023-01" db="EMBL/GenBank/DDBJ databases">
        <title>Sulfurovum sp. zt1-1 genome assembly.</title>
        <authorList>
            <person name="Wang J."/>
        </authorList>
    </citation>
    <scope>NUCLEOTIDE SEQUENCE</scope>
    <source>
        <strain evidence="2">Zt1-1</strain>
    </source>
</reference>
<keyword evidence="1" id="KW-1133">Transmembrane helix</keyword>
<sequence length="203" mass="24271">MNNKIQEILNQIEELEGKLKAEIDAQEKHISYEIKEGYVKFEESVLKKQRENMKGLFRFFAEIPASHLLTSPFVYGMIIPAFLLDITLFFYQNVIFRLYGFKFVKRSEFIVFDRQYLRYLNFIEKLNCLYCSYFNGLMQYAADVAAKTELYFCPIKHAKKTLYRHRYYKDFLIYGDGEDYQKRLKLIRENIDKSASVNSKSNI</sequence>
<organism evidence="2 3">
    <name type="scientific">Sulfurovum zhangzhouensis</name>
    <dbReference type="NCBI Taxonomy" id="3019067"/>
    <lineage>
        <taxon>Bacteria</taxon>
        <taxon>Pseudomonadati</taxon>
        <taxon>Campylobacterota</taxon>
        <taxon>Epsilonproteobacteria</taxon>
        <taxon>Campylobacterales</taxon>
        <taxon>Sulfurovaceae</taxon>
        <taxon>Sulfurovum</taxon>
    </lineage>
</organism>
<comment type="caution">
    <text evidence="2">The sequence shown here is derived from an EMBL/GenBank/DDBJ whole genome shotgun (WGS) entry which is preliminary data.</text>
</comment>